<evidence type="ECO:0000256" key="1">
    <source>
        <dbReference type="SAM" id="MobiDB-lite"/>
    </source>
</evidence>
<dbReference type="InterPro" id="IPR036415">
    <property type="entry name" value="Lamin_tail_dom_sf"/>
</dbReference>
<dbReference type="Proteomes" id="UP000176445">
    <property type="component" value="Unassembled WGS sequence"/>
</dbReference>
<organism evidence="3 4">
    <name type="scientific">Candidatus Kaiserbacteria bacterium RIFCSPHIGHO2_01_FULL_54_36b</name>
    <dbReference type="NCBI Taxonomy" id="1798483"/>
    <lineage>
        <taxon>Bacteria</taxon>
        <taxon>Candidatus Kaiseribacteriota</taxon>
    </lineage>
</organism>
<dbReference type="InterPro" id="IPR045826">
    <property type="entry name" value="SpaA_PFL_dom_2"/>
</dbReference>
<dbReference type="Pfam" id="PF19403">
    <property type="entry name" value="SpaA_2"/>
    <property type="match status" value="3"/>
</dbReference>
<comment type="caution">
    <text evidence="3">The sequence shown here is derived from an EMBL/GenBank/DDBJ whole genome shotgun (WGS) entry which is preliminary data.</text>
</comment>
<dbReference type="PROSITE" id="PS51841">
    <property type="entry name" value="LTD"/>
    <property type="match status" value="1"/>
</dbReference>
<reference evidence="3 4" key="1">
    <citation type="journal article" date="2016" name="Nat. Commun.">
        <title>Thousands of microbial genomes shed light on interconnected biogeochemical processes in an aquifer system.</title>
        <authorList>
            <person name="Anantharaman K."/>
            <person name="Brown C.T."/>
            <person name="Hug L.A."/>
            <person name="Sharon I."/>
            <person name="Castelle C.J."/>
            <person name="Probst A.J."/>
            <person name="Thomas B.C."/>
            <person name="Singh A."/>
            <person name="Wilkins M.J."/>
            <person name="Karaoz U."/>
            <person name="Brodie E.L."/>
            <person name="Williams K.H."/>
            <person name="Hubbard S.S."/>
            <person name="Banfield J.F."/>
        </authorList>
    </citation>
    <scope>NUCLEOTIDE SEQUENCE [LARGE SCALE GENOMIC DNA]</scope>
</reference>
<protein>
    <recommendedName>
        <fullName evidence="2">LTD domain-containing protein</fullName>
    </recommendedName>
</protein>
<dbReference type="InterPro" id="IPR001322">
    <property type="entry name" value="Lamin_tail_dom"/>
</dbReference>
<dbReference type="AlphaFoldDB" id="A0A1F6CQP6"/>
<name>A0A1F6CQP6_9BACT</name>
<accession>A0A1F6CQP6</accession>
<feature type="domain" description="LTD" evidence="2">
    <location>
        <begin position="364"/>
        <end position="487"/>
    </location>
</feature>
<feature type="region of interest" description="Disordered" evidence="1">
    <location>
        <begin position="486"/>
        <end position="519"/>
    </location>
</feature>
<proteinExistence type="predicted"/>
<dbReference type="EMBL" id="MFKW01000026">
    <property type="protein sequence ID" value="OGG51498.1"/>
    <property type="molecule type" value="Genomic_DNA"/>
</dbReference>
<evidence type="ECO:0000313" key="3">
    <source>
        <dbReference type="EMBL" id="OGG51498.1"/>
    </source>
</evidence>
<dbReference type="SUPFAM" id="SSF74853">
    <property type="entry name" value="Lamin A/C globular tail domain"/>
    <property type="match status" value="1"/>
</dbReference>
<dbReference type="Gene3D" id="2.40.160.150">
    <property type="match status" value="2"/>
</dbReference>
<evidence type="ECO:0000313" key="4">
    <source>
        <dbReference type="Proteomes" id="UP000176445"/>
    </source>
</evidence>
<evidence type="ECO:0000259" key="2">
    <source>
        <dbReference type="PROSITE" id="PS51841"/>
    </source>
</evidence>
<gene>
    <name evidence="3" type="ORF">A2704_04810</name>
</gene>
<sequence length="519" mass="54226">MVILKALIVVRLSTYIKHIVMDKRSESMRHRVIAASMLSVLLILPALVSAADNQESRARSIFNMVIERLCQLQEAHGNRVRLVDPARCVPTPPPPIAPTLTLQKTVINDNGGTATTTDFQARIDGGNVSWGVAQTVSVGSHTASEMTLPNYTAGAWGGDCAADGTITLAAGENKTCMITNDDVAQEPTTGHLIVDKVTQPSGNTRVFDITATGTGAITGGGAGTTTDAVNKQYEVMPGTYSVEETVPSGWMQVTNTCTDVVVAAGETETCVITNAKLPTLTLMKTVVNDNGGTAVAADFQAKVDGGDVAWNSAQMLTVGTHTASETVLAGYSAGAWSGDCAADGTITLAAGDDKVCTITNDDIPPPPFPLDMIFISEIAWMGTVIDGATSTDAEWMELMNTGSEAIDLSGWTLNATDGTPEITIDETCANTVIPGNDFFLLVRTDDSILGVPADCTYTGALENNPAAENLELRNAGGDLIDNVPATDSGGWVAGDNTTKETMTRTSSETWATAVPTPGS</sequence>